<gene>
    <name evidence="1" type="ORF">Q4Q40_01380</name>
</gene>
<accession>A0ABT8WIL8</accession>
<proteinExistence type="predicted"/>
<sequence>MKTAITSSFFCLAYGHNYFRLKETKTDTPDLVCKCCKKYFMFNLSGDIIEVDQQKSPFYLSKIKKVM</sequence>
<name>A0ABT8WIL8_9FLAO</name>
<reference evidence="1" key="1">
    <citation type="submission" date="2023-07" db="EMBL/GenBank/DDBJ databases">
        <title>Two novel species in the genus Flavivirga.</title>
        <authorList>
            <person name="Kwon K."/>
        </authorList>
    </citation>
    <scope>NUCLEOTIDE SEQUENCE</scope>
    <source>
        <strain evidence="1">KACC 14158</strain>
    </source>
</reference>
<evidence type="ECO:0000313" key="1">
    <source>
        <dbReference type="EMBL" id="MDO5972821.1"/>
    </source>
</evidence>
<protein>
    <submittedName>
        <fullName evidence="1">Uncharacterized protein</fullName>
    </submittedName>
</protein>
<organism evidence="1 2">
    <name type="scientific">Flavivirga jejuensis</name>
    <dbReference type="NCBI Taxonomy" id="870487"/>
    <lineage>
        <taxon>Bacteria</taxon>
        <taxon>Pseudomonadati</taxon>
        <taxon>Bacteroidota</taxon>
        <taxon>Flavobacteriia</taxon>
        <taxon>Flavobacteriales</taxon>
        <taxon>Flavobacteriaceae</taxon>
        <taxon>Flavivirga</taxon>
    </lineage>
</organism>
<keyword evidence="2" id="KW-1185">Reference proteome</keyword>
<evidence type="ECO:0000313" key="2">
    <source>
        <dbReference type="Proteomes" id="UP001176806"/>
    </source>
</evidence>
<dbReference type="RefSeq" id="WP_303299881.1">
    <property type="nucleotide sequence ID" value="NZ_BAABDA010000042.1"/>
</dbReference>
<dbReference type="Proteomes" id="UP001176806">
    <property type="component" value="Unassembled WGS sequence"/>
</dbReference>
<comment type="caution">
    <text evidence="1">The sequence shown here is derived from an EMBL/GenBank/DDBJ whole genome shotgun (WGS) entry which is preliminary data.</text>
</comment>
<dbReference type="EMBL" id="JAUOEL010000001">
    <property type="protein sequence ID" value="MDO5972821.1"/>
    <property type="molecule type" value="Genomic_DNA"/>
</dbReference>